<reference evidence="1" key="2">
    <citation type="submission" date="2020-09" db="EMBL/GenBank/DDBJ databases">
        <authorList>
            <person name="Sun Q."/>
            <person name="Zhou Y."/>
        </authorList>
    </citation>
    <scope>NUCLEOTIDE SEQUENCE</scope>
    <source>
        <strain evidence="1">CGMCC 1.15360</strain>
    </source>
</reference>
<evidence type="ECO:0000313" key="2">
    <source>
        <dbReference type="Proteomes" id="UP000612349"/>
    </source>
</evidence>
<organism evidence="1 2">
    <name type="scientific">Croceicoccus mobilis</name>
    <dbReference type="NCBI Taxonomy" id="1703339"/>
    <lineage>
        <taxon>Bacteria</taxon>
        <taxon>Pseudomonadati</taxon>
        <taxon>Pseudomonadota</taxon>
        <taxon>Alphaproteobacteria</taxon>
        <taxon>Sphingomonadales</taxon>
        <taxon>Erythrobacteraceae</taxon>
        <taxon>Croceicoccus</taxon>
    </lineage>
</organism>
<proteinExistence type="predicted"/>
<accession>A0A916YYF4</accession>
<name>A0A916YYF4_9SPHN</name>
<dbReference type="AlphaFoldDB" id="A0A916YYF4"/>
<dbReference type="EMBL" id="BMIP01000002">
    <property type="protein sequence ID" value="GGD65774.1"/>
    <property type="molecule type" value="Genomic_DNA"/>
</dbReference>
<sequence>MTQTAIDTSRDSGLTYREYEPDDFPGLQHIWQEAGWGELSAEMFDYWCNHNPEGLIIPVVALDETGRVVGLITMLPHRIAVGDRVVQGGRFMANIVSNEFKGRFDIATHPIMGLWAGCREAAVRRGYPVIFSLPKSGWLAILRKAAASGMKEIPHKRIGCMERPVASPPALIGGMTARPVAELTADHAQLWQQARKNQDIGCAIHRDLATLSYRNSEHRNFELVTASGTLAGYATVRKDGLLYDIVTLERDLYDPALAALLNALDSSIIPDLKLMMMPYYEDPAALGFVNSIYKFGFAVEALDETLTDEFAVDSWYLAGGG</sequence>
<reference evidence="1" key="1">
    <citation type="journal article" date="2014" name="Int. J. Syst. Evol. Microbiol.">
        <title>Complete genome sequence of Corynebacterium casei LMG S-19264T (=DSM 44701T), isolated from a smear-ripened cheese.</title>
        <authorList>
            <consortium name="US DOE Joint Genome Institute (JGI-PGF)"/>
            <person name="Walter F."/>
            <person name="Albersmeier A."/>
            <person name="Kalinowski J."/>
            <person name="Ruckert C."/>
        </authorList>
    </citation>
    <scope>NUCLEOTIDE SEQUENCE</scope>
    <source>
        <strain evidence="1">CGMCC 1.15360</strain>
    </source>
</reference>
<dbReference type="Gene3D" id="3.40.630.30">
    <property type="match status" value="1"/>
</dbReference>
<dbReference type="RefSeq" id="WP_066775536.1">
    <property type="nucleotide sequence ID" value="NZ_BMIP01000002.1"/>
</dbReference>
<dbReference type="SUPFAM" id="SSF55729">
    <property type="entry name" value="Acyl-CoA N-acyltransferases (Nat)"/>
    <property type="match status" value="1"/>
</dbReference>
<keyword evidence="2" id="KW-1185">Reference proteome</keyword>
<evidence type="ECO:0000313" key="1">
    <source>
        <dbReference type="EMBL" id="GGD65774.1"/>
    </source>
</evidence>
<gene>
    <name evidence="1" type="ORF">GCM10010990_14060</name>
</gene>
<dbReference type="Proteomes" id="UP000612349">
    <property type="component" value="Unassembled WGS sequence"/>
</dbReference>
<dbReference type="InterPro" id="IPR016181">
    <property type="entry name" value="Acyl_CoA_acyltransferase"/>
</dbReference>
<comment type="caution">
    <text evidence="1">The sequence shown here is derived from an EMBL/GenBank/DDBJ whole genome shotgun (WGS) entry which is preliminary data.</text>
</comment>
<protein>
    <submittedName>
        <fullName evidence="1">Uncharacterized protein</fullName>
    </submittedName>
</protein>